<protein>
    <recommendedName>
        <fullName evidence="5">rhamnogalacturonan endolyase</fullName>
        <ecNumber evidence="5">4.2.2.23</ecNumber>
    </recommendedName>
    <alternativeName>
        <fullName evidence="13">O-fucosyltransferase family protein</fullName>
    </alternativeName>
</protein>
<keyword evidence="19" id="KW-1185">Reference proteome</keyword>
<dbReference type="Pfam" id="PF06045">
    <property type="entry name" value="Rhamnogal_lyase"/>
    <property type="match status" value="1"/>
</dbReference>
<feature type="compositionally biased region" description="Polar residues" evidence="14">
    <location>
        <begin position="630"/>
        <end position="641"/>
    </location>
</feature>
<dbReference type="InterPro" id="IPR010325">
    <property type="entry name" value="Rhamnogal_lyase"/>
</dbReference>
<evidence type="ECO:0000256" key="8">
    <source>
        <dbReference type="ARBA" id="ARBA00022679"/>
    </source>
</evidence>
<dbReference type="PANTHER" id="PTHR32018">
    <property type="entry name" value="RHAMNOGALACTURONATE LYASE FAMILY PROTEIN"/>
    <property type="match status" value="1"/>
</dbReference>
<dbReference type="Pfam" id="PF14683">
    <property type="entry name" value="CBM-like"/>
    <property type="match status" value="1"/>
</dbReference>
<keyword evidence="15" id="KW-1133">Transmembrane helix</keyword>
<evidence type="ECO:0000256" key="11">
    <source>
        <dbReference type="ARBA" id="ARBA00023253"/>
    </source>
</evidence>
<name>B8B9E7_ORYSI</name>
<dbReference type="CDD" id="cd10316">
    <property type="entry name" value="RGL4_M"/>
    <property type="match status" value="1"/>
</dbReference>
<feature type="domain" description="Rhamnogalacturonan lyase" evidence="17">
    <location>
        <begin position="906"/>
        <end position="977"/>
    </location>
</feature>
<evidence type="ECO:0000256" key="12">
    <source>
        <dbReference type="ARBA" id="ARBA00023277"/>
    </source>
</evidence>
<feature type="domain" description="Rhamnogalacturonan lyase" evidence="16">
    <location>
        <begin position="992"/>
        <end position="1180"/>
    </location>
</feature>
<keyword evidence="11" id="KW-0294">Fucose metabolism</keyword>
<keyword evidence="10" id="KW-0456">Lyase</keyword>
<dbReference type="InterPro" id="IPR019378">
    <property type="entry name" value="GDP-Fuc_O-FucTrfase"/>
</dbReference>
<evidence type="ECO:0000256" key="1">
    <source>
        <dbReference type="ARBA" id="ARBA00001324"/>
    </source>
</evidence>
<dbReference type="PANTHER" id="PTHR32018:SF1">
    <property type="entry name" value="RHAMNOGALACTURONAN ENDOLYASE"/>
    <property type="match status" value="1"/>
</dbReference>
<dbReference type="SUPFAM" id="SSF74650">
    <property type="entry name" value="Galactose mutarotase-like"/>
    <property type="match status" value="1"/>
</dbReference>
<dbReference type="EMBL" id="CM000133">
    <property type="protein sequence ID" value="EEC84004.1"/>
    <property type="molecule type" value="Genomic_DNA"/>
</dbReference>
<evidence type="ECO:0000256" key="3">
    <source>
        <dbReference type="ARBA" id="ARBA00007737"/>
    </source>
</evidence>
<dbReference type="Pfam" id="PF14686">
    <property type="entry name" value="fn3_3"/>
    <property type="match status" value="1"/>
</dbReference>
<dbReference type="CDD" id="cd11299">
    <property type="entry name" value="O-FucT_plant"/>
    <property type="match status" value="1"/>
</dbReference>
<comment type="catalytic activity">
    <reaction evidence="1">
        <text>Endotype eliminative cleavage of L-alpha-rhamnopyranosyl-(1-&gt;4)-alpha-D-galactopyranosyluronic acid bonds of rhamnogalacturonan I domains in ramified hairy regions of pectin leaving L-rhamnopyranose at the reducing end and 4-deoxy-4,5-unsaturated D-galactopyranosyluronic acid at the non-reducing end.</text>
        <dbReference type="EC" id="4.2.2.23"/>
    </reaction>
</comment>
<evidence type="ECO:0000256" key="4">
    <source>
        <dbReference type="ARBA" id="ARBA00010418"/>
    </source>
</evidence>
<dbReference type="FunFam" id="2.60.40.1120:FF:000033">
    <property type="entry name" value="Rhamnogalacturonate lyase B"/>
    <property type="match status" value="1"/>
</dbReference>
<dbReference type="Gene3D" id="2.60.120.260">
    <property type="entry name" value="Galactose-binding domain-like"/>
    <property type="match status" value="1"/>
</dbReference>
<feature type="region of interest" description="Disordered" evidence="14">
    <location>
        <begin position="606"/>
        <end position="641"/>
    </location>
</feature>
<evidence type="ECO:0000256" key="9">
    <source>
        <dbReference type="ARBA" id="ARBA00022729"/>
    </source>
</evidence>
<reference evidence="18 19" key="1">
    <citation type="journal article" date="2005" name="PLoS Biol.">
        <title>The genomes of Oryza sativa: a history of duplications.</title>
        <authorList>
            <person name="Yu J."/>
            <person name="Wang J."/>
            <person name="Lin W."/>
            <person name="Li S."/>
            <person name="Li H."/>
            <person name="Zhou J."/>
            <person name="Ni P."/>
            <person name="Dong W."/>
            <person name="Hu S."/>
            <person name="Zeng C."/>
            <person name="Zhang J."/>
            <person name="Zhang Y."/>
            <person name="Li R."/>
            <person name="Xu Z."/>
            <person name="Li S."/>
            <person name="Li X."/>
            <person name="Zheng H."/>
            <person name="Cong L."/>
            <person name="Lin L."/>
            <person name="Yin J."/>
            <person name="Geng J."/>
            <person name="Li G."/>
            <person name="Shi J."/>
            <person name="Liu J."/>
            <person name="Lv H."/>
            <person name="Li J."/>
            <person name="Wang J."/>
            <person name="Deng Y."/>
            <person name="Ran L."/>
            <person name="Shi X."/>
            <person name="Wang X."/>
            <person name="Wu Q."/>
            <person name="Li C."/>
            <person name="Ren X."/>
            <person name="Wang J."/>
            <person name="Wang X."/>
            <person name="Li D."/>
            <person name="Liu D."/>
            <person name="Zhang X."/>
            <person name="Ji Z."/>
            <person name="Zhao W."/>
            <person name="Sun Y."/>
            <person name="Zhang Z."/>
            <person name="Bao J."/>
            <person name="Han Y."/>
            <person name="Dong L."/>
            <person name="Ji J."/>
            <person name="Chen P."/>
            <person name="Wu S."/>
            <person name="Liu J."/>
            <person name="Xiao Y."/>
            <person name="Bu D."/>
            <person name="Tan J."/>
            <person name="Yang L."/>
            <person name="Ye C."/>
            <person name="Zhang J."/>
            <person name="Xu J."/>
            <person name="Zhou Y."/>
            <person name="Yu Y."/>
            <person name="Zhang B."/>
            <person name="Zhuang S."/>
            <person name="Wei H."/>
            <person name="Liu B."/>
            <person name="Lei M."/>
            <person name="Yu H."/>
            <person name="Li Y."/>
            <person name="Xu H."/>
            <person name="Wei S."/>
            <person name="He X."/>
            <person name="Fang L."/>
            <person name="Zhang Z."/>
            <person name="Zhang Y."/>
            <person name="Huang X."/>
            <person name="Su Z."/>
            <person name="Tong W."/>
            <person name="Li J."/>
            <person name="Tong Z."/>
            <person name="Li S."/>
            <person name="Ye J."/>
            <person name="Wang L."/>
            <person name="Fang L."/>
            <person name="Lei T."/>
            <person name="Chen C."/>
            <person name="Chen H."/>
            <person name="Xu Z."/>
            <person name="Li H."/>
            <person name="Huang H."/>
            <person name="Zhang F."/>
            <person name="Xu H."/>
            <person name="Li N."/>
            <person name="Zhao C."/>
            <person name="Li S."/>
            <person name="Dong L."/>
            <person name="Huang Y."/>
            <person name="Li L."/>
            <person name="Xi Y."/>
            <person name="Qi Q."/>
            <person name="Li W."/>
            <person name="Zhang B."/>
            <person name="Hu W."/>
            <person name="Zhang Y."/>
            <person name="Tian X."/>
            <person name="Jiao Y."/>
            <person name="Liang X."/>
            <person name="Jin J."/>
            <person name="Gao L."/>
            <person name="Zheng W."/>
            <person name="Hao B."/>
            <person name="Liu S."/>
            <person name="Wang W."/>
            <person name="Yuan L."/>
            <person name="Cao M."/>
            <person name="McDermott J."/>
            <person name="Samudrala R."/>
            <person name="Wang J."/>
            <person name="Wong G.K."/>
            <person name="Yang H."/>
        </authorList>
    </citation>
    <scope>NUCLEOTIDE SEQUENCE [LARGE SCALE GENOMIC DNA]</scope>
    <source>
        <strain evidence="19">cv. 93-11</strain>
    </source>
</reference>
<dbReference type="InterPro" id="IPR051850">
    <property type="entry name" value="Polysacch_Lyase_4"/>
</dbReference>
<feature type="region of interest" description="Disordered" evidence="14">
    <location>
        <begin position="531"/>
        <end position="569"/>
    </location>
</feature>
<dbReference type="InterPro" id="IPR008979">
    <property type="entry name" value="Galactose-bd-like_sf"/>
</dbReference>
<organism evidence="18 19">
    <name type="scientific">Oryza sativa subsp. indica</name>
    <name type="common">Rice</name>
    <dbReference type="NCBI Taxonomy" id="39946"/>
    <lineage>
        <taxon>Eukaryota</taxon>
        <taxon>Viridiplantae</taxon>
        <taxon>Streptophyta</taxon>
        <taxon>Embryophyta</taxon>
        <taxon>Tracheophyta</taxon>
        <taxon>Spermatophyta</taxon>
        <taxon>Magnoliopsida</taxon>
        <taxon>Liliopsida</taxon>
        <taxon>Poales</taxon>
        <taxon>Poaceae</taxon>
        <taxon>BOP clade</taxon>
        <taxon>Oryzoideae</taxon>
        <taxon>Oryzeae</taxon>
        <taxon>Oryzinae</taxon>
        <taxon>Oryza</taxon>
        <taxon>Oryza sativa</taxon>
    </lineage>
</organism>
<feature type="region of interest" description="Disordered" evidence="14">
    <location>
        <begin position="47"/>
        <end position="74"/>
    </location>
</feature>
<dbReference type="HOGENOM" id="CLU_006388_0_0_1"/>
<dbReference type="InterPro" id="IPR029413">
    <property type="entry name" value="RG-lyase_II"/>
</dbReference>
<sequence>MAQPRRRGGGGHNKCPRPALLPAAALLLFLLAAVALLYVSPPPLTDHPALASSRRRSPHAPLLNSSGGGSTVVSEHSEISRVPISKEADGFWGSKFASRFYGCSNSSSRFLGSSVITQPDRYLMIVTSGGLNQQRTGIIDAVVAARILNATLVVPKLDQTSFWKDASNFSEIFDVDWFISNLSKDVKIVKELPEIGGKLRTPHRMRVPRKCTQRCYVNRVLPALLKKHVVRLTKFDYRLANRLDTDLQKLRCRVNYHGLRFTGLIEEMGEKLIQRMRERSKHFIALHLRFEPDMLAFSGCYYGGGEKERKELGAIRKRWKTLHAINPEKGRRQGRCPLTPEEVGLMLRALGYRNDVHIYVASGEIYGGARTLAPLKAFFPNLHTKETISSKEELAPFSKYSSRMAALDFIVCDGSDAFVTNNNGNMAKILAGRRRYFGHKRTIRPNAKRLYSLISNRRNMSWDSFSSRVRMVQKGFMGEPKELRPGRGEFHENPSTCICEKTVSKTVAKSNSQSEQVLSNDTERGIAIQTEQVSSNDTEMGIATSEPTVPDHTDEEAGESEADEDAPGEKEEIIDPEADDDAFFGISYGFVVTELTFLESVTSMDVNNRPNKQRSHLSTSQASEAFDPFTSHSQQQQAGLTNHQEVEIKNGIFELTLSNPDGIVTGVRYNGVDNLMEILNKEDNRGYWDLVWSKLGERTGIFDVFHYMALADDRQRIMPMPEDRVPPRGQQLAYPEAVLLVDPINPDLRGEVDDKYQYSCEDQYNNVHGWISFDPPIGFWQITPSDEFRTGGPVKQNLTSHVGPTMLAMFLSGHYAGDDLTPKFLTGEYWKKVHGPVFMYLNSSWDGSDPTLLWEDAKVQMMIEKESWPYCFALSDDFQKTEQRGCISGRLLVRDRYLDDADLYATSAYVGLALPGDVGSWQRECKGYQFWCRAEDDGSFCIRNIVAGDYNLYAWVPGFIGDYKLDAKLTISSGDDIYLGDLVYEPPRDGPTMWEIGIPDRSASEFFVPDPNPNYVNRLYINHPDRFRQYGLWERYAELYPDGDLVYTIGQSDYTTDWFFAQVNRRTDQSTYQPTTWQIKFNLDSVSPNSTYKFRVALASSANAELQVRFNDQDRTAPHFTTGLIGKDNTIARHGIHGLYWLFNIDVSGAWLVQGMNTIYLKQPRNQSPFQGLMYDYLRMEGPSGS</sequence>
<dbReference type="CDD" id="cd10317">
    <property type="entry name" value="RGL4_C"/>
    <property type="match status" value="1"/>
</dbReference>
<proteinExistence type="inferred from homology"/>
<keyword evidence="12" id="KW-0119">Carbohydrate metabolism</keyword>
<evidence type="ECO:0000256" key="6">
    <source>
        <dbReference type="ARBA" id="ARBA00022525"/>
    </source>
</evidence>
<evidence type="ECO:0000256" key="15">
    <source>
        <dbReference type="SAM" id="Phobius"/>
    </source>
</evidence>
<dbReference type="CDD" id="cd10320">
    <property type="entry name" value="RGL4_N"/>
    <property type="match status" value="1"/>
</dbReference>
<comment type="similarity">
    <text evidence="3">Belongs to the glycosyltransferase GT106 family.</text>
</comment>
<evidence type="ECO:0000256" key="2">
    <source>
        <dbReference type="ARBA" id="ARBA00004613"/>
    </source>
</evidence>
<evidence type="ECO:0000313" key="19">
    <source>
        <dbReference type="Proteomes" id="UP000007015"/>
    </source>
</evidence>
<feature type="compositionally biased region" description="Polar residues" evidence="14">
    <location>
        <begin position="606"/>
        <end position="623"/>
    </location>
</feature>
<dbReference type="EC" id="4.2.2.23" evidence="5"/>
<keyword evidence="6" id="KW-0964">Secreted</keyword>
<dbReference type="InterPro" id="IPR011013">
    <property type="entry name" value="Gal_mutarotase_sf_dom"/>
</dbReference>
<dbReference type="GO" id="GO:0016757">
    <property type="term" value="F:glycosyltransferase activity"/>
    <property type="evidence" value="ECO:0007669"/>
    <property type="project" value="UniProtKB-KW"/>
</dbReference>
<dbReference type="GO" id="GO:0030246">
    <property type="term" value="F:carbohydrate binding"/>
    <property type="evidence" value="ECO:0007669"/>
    <property type="project" value="InterPro"/>
</dbReference>
<feature type="compositionally biased region" description="Acidic residues" evidence="14">
    <location>
        <begin position="553"/>
        <end position="566"/>
    </location>
</feature>
<dbReference type="InterPro" id="IPR024709">
    <property type="entry name" value="FucosylTrfase_pln"/>
</dbReference>
<evidence type="ECO:0000256" key="10">
    <source>
        <dbReference type="ARBA" id="ARBA00023239"/>
    </source>
</evidence>
<evidence type="ECO:0000256" key="13">
    <source>
        <dbReference type="ARBA" id="ARBA00030350"/>
    </source>
</evidence>
<dbReference type="GO" id="GO:0005576">
    <property type="term" value="C:extracellular region"/>
    <property type="evidence" value="ECO:0007669"/>
    <property type="project" value="UniProtKB-SubCell"/>
</dbReference>
<dbReference type="AlphaFoldDB" id="B8B9E7"/>
<comment type="subcellular location">
    <subcellularLocation>
        <location evidence="2">Secreted</location>
    </subcellularLocation>
</comment>
<keyword evidence="9" id="KW-0732">Signal</keyword>
<evidence type="ECO:0000256" key="14">
    <source>
        <dbReference type="SAM" id="MobiDB-lite"/>
    </source>
</evidence>
<evidence type="ECO:0000256" key="7">
    <source>
        <dbReference type="ARBA" id="ARBA00022676"/>
    </source>
</evidence>
<accession>B8B9E7</accession>
<evidence type="ECO:0000259" key="16">
    <source>
        <dbReference type="Pfam" id="PF14683"/>
    </source>
</evidence>
<dbReference type="InterPro" id="IPR013784">
    <property type="entry name" value="Carb-bd-like_fold"/>
</dbReference>
<dbReference type="GO" id="GO:0102210">
    <property type="term" value="F:rhamnogalacturonan endolyase activity"/>
    <property type="evidence" value="ECO:0007669"/>
    <property type="project" value="UniProtKB-EC"/>
</dbReference>
<evidence type="ECO:0000259" key="17">
    <source>
        <dbReference type="Pfam" id="PF14686"/>
    </source>
</evidence>
<dbReference type="GO" id="GO:0006004">
    <property type="term" value="P:fucose metabolic process"/>
    <property type="evidence" value="ECO:0007669"/>
    <property type="project" value="UniProtKB-KW"/>
</dbReference>
<dbReference type="InterPro" id="IPR029411">
    <property type="entry name" value="RG-lyase_III"/>
</dbReference>
<dbReference type="Pfam" id="PF10250">
    <property type="entry name" value="O-FucT"/>
    <property type="match status" value="1"/>
</dbReference>
<dbReference type="SUPFAM" id="SSF49452">
    <property type="entry name" value="Starch-binding domain-like"/>
    <property type="match status" value="1"/>
</dbReference>
<evidence type="ECO:0000256" key="5">
    <source>
        <dbReference type="ARBA" id="ARBA00012437"/>
    </source>
</evidence>
<keyword evidence="15" id="KW-0472">Membrane</keyword>
<dbReference type="Proteomes" id="UP000007015">
    <property type="component" value="Chromosome 8"/>
</dbReference>
<dbReference type="SUPFAM" id="SSF49785">
    <property type="entry name" value="Galactose-binding domain-like"/>
    <property type="match status" value="1"/>
</dbReference>
<evidence type="ECO:0000313" key="18">
    <source>
        <dbReference type="EMBL" id="EEC84004.1"/>
    </source>
</evidence>
<dbReference type="Gramene" id="BGIOSGA029161-TA">
    <property type="protein sequence ID" value="BGIOSGA029161-PA"/>
    <property type="gene ID" value="BGIOSGA029161"/>
</dbReference>
<keyword evidence="15" id="KW-0812">Transmembrane</keyword>
<keyword evidence="8" id="KW-0808">Transferase</keyword>
<feature type="transmembrane region" description="Helical" evidence="15">
    <location>
        <begin position="20"/>
        <end position="39"/>
    </location>
</feature>
<comment type="similarity">
    <text evidence="4">Belongs to the polysaccharide lyase 4 family.</text>
</comment>
<gene>
    <name evidence="18" type="ORF">OsI_30207</name>
</gene>
<keyword evidence="7" id="KW-0328">Glycosyltransferase</keyword>